<evidence type="ECO:0000259" key="2">
    <source>
        <dbReference type="Pfam" id="PF01979"/>
    </source>
</evidence>
<keyword evidence="4" id="KW-1185">Reference proteome</keyword>
<dbReference type="Pfam" id="PF01979">
    <property type="entry name" value="Amidohydro_1"/>
    <property type="match status" value="1"/>
</dbReference>
<sequence length="425" mass="45178">MKYALQFLLALVCLGVNDSLAESLLLKGAKVVTASEAGIYEQADILIEAGRISGVGQALTPPTGARVIDVSGKVIAPGFFNADTQLGIAEIGAIESTVDSTTENPRITASLRVADAINTSSTLIPYNRILGLTHTLVQPVSGKGLFAGTAAVINLGRQGQIIETQDAAMVAYLGETGQALAGGSRAAAMALLREAIEDTRDYASNREQFTRGERRPYTLSRHDLEALVPVVAGELPLIVHVHRAADITRVLQLGRDYQLQLILAGVEEGWRVADQIAAQQVPVIIDPIVNLPLAYETLGARLDNAKLLHAAGVTLLFTGMSWQNTHNAFLVRQSAGNAVANGLPYEAAIAALSANPARVFGIDGYGELKAGARATLVVWSSDPLEVTSVVEKVLIDGDDIPLVSRATRLRDRYYRRLQAIQSSGS</sequence>
<dbReference type="PANTHER" id="PTHR43135">
    <property type="entry name" value="ALPHA-D-RIBOSE 1-METHYLPHOSPHONATE 5-TRIPHOSPHATE DIPHOSPHATASE"/>
    <property type="match status" value="1"/>
</dbReference>
<name>A0A545TZG8_9GAMM</name>
<dbReference type="PANTHER" id="PTHR43135:SF3">
    <property type="entry name" value="ALPHA-D-RIBOSE 1-METHYLPHOSPHONATE 5-TRIPHOSPHATE DIPHOSPHATASE"/>
    <property type="match status" value="1"/>
</dbReference>
<reference evidence="3 4" key="1">
    <citation type="submission" date="2019-06" db="EMBL/GenBank/DDBJ databases">
        <title>Whole genome sequence for Cellvibrionaceae sp. R142.</title>
        <authorList>
            <person name="Wang G."/>
        </authorList>
    </citation>
    <scope>NUCLEOTIDE SEQUENCE [LARGE SCALE GENOMIC DNA]</scope>
    <source>
        <strain evidence="3 4">R142</strain>
    </source>
</reference>
<dbReference type="SUPFAM" id="SSF51556">
    <property type="entry name" value="Metallo-dependent hydrolases"/>
    <property type="match status" value="1"/>
</dbReference>
<keyword evidence="1" id="KW-0732">Signal</keyword>
<dbReference type="Gene3D" id="3.20.20.140">
    <property type="entry name" value="Metal-dependent hydrolases"/>
    <property type="match status" value="1"/>
</dbReference>
<feature type="domain" description="Amidohydrolase-related" evidence="2">
    <location>
        <begin position="303"/>
        <end position="397"/>
    </location>
</feature>
<evidence type="ECO:0000313" key="3">
    <source>
        <dbReference type="EMBL" id="TQV82597.1"/>
    </source>
</evidence>
<dbReference type="InterPro" id="IPR051781">
    <property type="entry name" value="Metallo-dep_Hydrolase"/>
</dbReference>
<feature type="chain" id="PRO_5022167325" evidence="1">
    <location>
        <begin position="22"/>
        <end position="425"/>
    </location>
</feature>
<proteinExistence type="predicted"/>
<dbReference type="GO" id="GO:0016810">
    <property type="term" value="F:hydrolase activity, acting on carbon-nitrogen (but not peptide) bonds"/>
    <property type="evidence" value="ECO:0007669"/>
    <property type="project" value="InterPro"/>
</dbReference>
<dbReference type="Proteomes" id="UP000319732">
    <property type="component" value="Unassembled WGS sequence"/>
</dbReference>
<gene>
    <name evidence="3" type="ORF">FKG94_07650</name>
</gene>
<feature type="signal peptide" evidence="1">
    <location>
        <begin position="1"/>
        <end position="21"/>
    </location>
</feature>
<dbReference type="AlphaFoldDB" id="A0A545TZG8"/>
<protein>
    <submittedName>
        <fullName evidence="3">Amidohydrolase family protein</fullName>
    </submittedName>
</protein>
<accession>A0A545TZG8</accession>
<comment type="caution">
    <text evidence="3">The sequence shown here is derived from an EMBL/GenBank/DDBJ whole genome shotgun (WGS) entry which is preliminary data.</text>
</comment>
<dbReference type="InterPro" id="IPR006680">
    <property type="entry name" value="Amidohydro-rel"/>
</dbReference>
<evidence type="ECO:0000256" key="1">
    <source>
        <dbReference type="SAM" id="SignalP"/>
    </source>
</evidence>
<dbReference type="InterPro" id="IPR011059">
    <property type="entry name" value="Metal-dep_hydrolase_composite"/>
</dbReference>
<dbReference type="OrthoDB" id="9802793at2"/>
<evidence type="ECO:0000313" key="4">
    <source>
        <dbReference type="Proteomes" id="UP000319732"/>
    </source>
</evidence>
<dbReference type="SUPFAM" id="SSF51338">
    <property type="entry name" value="Composite domain of metallo-dependent hydrolases"/>
    <property type="match status" value="1"/>
</dbReference>
<dbReference type="InterPro" id="IPR032466">
    <property type="entry name" value="Metal_Hydrolase"/>
</dbReference>
<dbReference type="EMBL" id="VHSG01000007">
    <property type="protein sequence ID" value="TQV82597.1"/>
    <property type="molecule type" value="Genomic_DNA"/>
</dbReference>
<organism evidence="3 4">
    <name type="scientific">Exilibacterium tricleocarpae</name>
    <dbReference type="NCBI Taxonomy" id="2591008"/>
    <lineage>
        <taxon>Bacteria</taxon>
        <taxon>Pseudomonadati</taxon>
        <taxon>Pseudomonadota</taxon>
        <taxon>Gammaproteobacteria</taxon>
        <taxon>Cellvibrionales</taxon>
        <taxon>Cellvibrionaceae</taxon>
        <taxon>Exilibacterium</taxon>
    </lineage>
</organism>
<keyword evidence="3" id="KW-0378">Hydrolase</keyword>
<dbReference type="RefSeq" id="WP_142903613.1">
    <property type="nucleotide sequence ID" value="NZ_ML660090.1"/>
</dbReference>